<sequence>MDRVTQGMHFRVAHQCIGVFIIGEQRVFMHPIVGKPSITGEITKNKQRLACVANEWDGLPMTNDMKGFGREKYCTKHE</sequence>
<organism evidence="1 2">
    <name type="scientific">Daphnia magna</name>
    <dbReference type="NCBI Taxonomy" id="35525"/>
    <lineage>
        <taxon>Eukaryota</taxon>
        <taxon>Metazoa</taxon>
        <taxon>Ecdysozoa</taxon>
        <taxon>Arthropoda</taxon>
        <taxon>Crustacea</taxon>
        <taxon>Branchiopoda</taxon>
        <taxon>Diplostraca</taxon>
        <taxon>Cladocera</taxon>
        <taxon>Anomopoda</taxon>
        <taxon>Daphniidae</taxon>
        <taxon>Daphnia</taxon>
    </lineage>
</organism>
<evidence type="ECO:0000313" key="1">
    <source>
        <dbReference type="EMBL" id="KZS10069.1"/>
    </source>
</evidence>
<reference evidence="1 2" key="1">
    <citation type="submission" date="2016-03" db="EMBL/GenBank/DDBJ databases">
        <title>EvidentialGene: Evidence-directed Construction of Genes on Genomes.</title>
        <authorList>
            <person name="Gilbert D.G."/>
            <person name="Choi J.-H."/>
            <person name="Mockaitis K."/>
            <person name="Colbourne J."/>
            <person name="Pfrender M."/>
        </authorList>
    </citation>
    <scope>NUCLEOTIDE SEQUENCE [LARGE SCALE GENOMIC DNA]</scope>
    <source>
        <strain evidence="1 2">Xinb3</strain>
        <tissue evidence="1">Complete organism</tissue>
    </source>
</reference>
<accession>A0A164SYK6</accession>
<gene>
    <name evidence="1" type="ORF">APZ42_025564</name>
</gene>
<protein>
    <submittedName>
        <fullName evidence="1">Uncharacterized protein</fullName>
    </submittedName>
</protein>
<dbReference type="AlphaFoldDB" id="A0A164SYK6"/>
<evidence type="ECO:0000313" key="2">
    <source>
        <dbReference type="Proteomes" id="UP000076858"/>
    </source>
</evidence>
<comment type="caution">
    <text evidence="1">The sequence shown here is derived from an EMBL/GenBank/DDBJ whole genome shotgun (WGS) entry which is preliminary data.</text>
</comment>
<name>A0A164SYK6_9CRUS</name>
<dbReference type="Proteomes" id="UP000076858">
    <property type="component" value="Unassembled WGS sequence"/>
</dbReference>
<dbReference type="EMBL" id="LRGB01001899">
    <property type="protein sequence ID" value="KZS10069.1"/>
    <property type="molecule type" value="Genomic_DNA"/>
</dbReference>
<proteinExistence type="predicted"/>
<keyword evidence="2" id="KW-1185">Reference proteome</keyword>